<comment type="caution">
    <text evidence="3">The sequence shown here is derived from an EMBL/GenBank/DDBJ whole genome shotgun (WGS) entry which is preliminary data.</text>
</comment>
<evidence type="ECO:0000313" key="4">
    <source>
        <dbReference type="Proteomes" id="UP000294543"/>
    </source>
</evidence>
<proteinExistence type="predicted"/>
<keyword evidence="4" id="KW-1185">Reference proteome</keyword>
<dbReference type="OrthoDB" id="4035289at2"/>
<gene>
    <name evidence="3" type="ORF">E1294_44465</name>
</gene>
<dbReference type="NCBIfam" id="TIGR03891">
    <property type="entry name" value="thiopep_ocin"/>
    <property type="match status" value="1"/>
</dbReference>
<dbReference type="Proteomes" id="UP000294543">
    <property type="component" value="Unassembled WGS sequence"/>
</dbReference>
<sequence length="332" mass="35635">MNSDDENLPLPDEREWWQATVRFPGDAGVTPKAAAALAAALSGRRFHFLRKEGKLRLRTVRPAADLLDQLVADELAAGWVDGIYEPETEAFGGRLGMDLAHEVWCADSPAALAETGSPHARERCILLIAAMNRAAGLDPFEIGDVWAKVGNLRPAISPPEMAPRAEAIAAMRCLMNADASQRDATEPGWFDRVAAFEEAGRCLARFAASGLLRRGLRAVLAHHVIFAFNRAAVPVAEQAAAAWLGWHVACLPASPYQQPLPSRKWRAPSLPATPPTCATPWWTSSPNPGICAPPRSLTPSGKSSATGSSPTPTSRPPTSTTPYRSSTPRTAR</sequence>
<organism evidence="3 4">
    <name type="scientific">Nonomuraea diastatica</name>
    <dbReference type="NCBI Taxonomy" id="1848329"/>
    <lineage>
        <taxon>Bacteria</taxon>
        <taxon>Bacillati</taxon>
        <taxon>Actinomycetota</taxon>
        <taxon>Actinomycetes</taxon>
        <taxon>Streptosporangiales</taxon>
        <taxon>Streptosporangiaceae</taxon>
        <taxon>Nonomuraea</taxon>
    </lineage>
</organism>
<dbReference type="Pfam" id="PF14028">
    <property type="entry name" value="Lant_dehydr_C"/>
    <property type="match status" value="1"/>
</dbReference>
<evidence type="ECO:0000256" key="1">
    <source>
        <dbReference type="SAM" id="MobiDB-lite"/>
    </source>
</evidence>
<name>A0A4R4W0C6_9ACTN</name>
<dbReference type="EMBL" id="SMKP01000210">
    <property type="protein sequence ID" value="TDD11862.1"/>
    <property type="molecule type" value="Genomic_DNA"/>
</dbReference>
<dbReference type="AlphaFoldDB" id="A0A4R4W0C6"/>
<feature type="domain" description="Thiopeptide-type bacteriocin biosynthesis" evidence="2">
    <location>
        <begin position="33"/>
        <end position="239"/>
    </location>
</feature>
<feature type="region of interest" description="Disordered" evidence="1">
    <location>
        <begin position="284"/>
        <end position="332"/>
    </location>
</feature>
<protein>
    <recommendedName>
        <fullName evidence="2">Thiopeptide-type bacteriocin biosynthesis domain-containing protein</fullName>
    </recommendedName>
</protein>
<accession>A0A4R4W0C6</accession>
<evidence type="ECO:0000313" key="3">
    <source>
        <dbReference type="EMBL" id="TDD11862.1"/>
    </source>
</evidence>
<dbReference type="InterPro" id="IPR023809">
    <property type="entry name" value="Thiopep_bacteriocin_synth_dom"/>
</dbReference>
<evidence type="ECO:0000259" key="2">
    <source>
        <dbReference type="Pfam" id="PF14028"/>
    </source>
</evidence>
<feature type="compositionally biased region" description="Low complexity" evidence="1">
    <location>
        <begin position="298"/>
        <end position="332"/>
    </location>
</feature>
<reference evidence="3 4" key="1">
    <citation type="submission" date="2019-03" db="EMBL/GenBank/DDBJ databases">
        <title>Draft genome sequences of novel Actinobacteria.</title>
        <authorList>
            <person name="Sahin N."/>
            <person name="Ay H."/>
            <person name="Saygin H."/>
        </authorList>
    </citation>
    <scope>NUCLEOTIDE SEQUENCE [LARGE SCALE GENOMIC DNA]</scope>
    <source>
        <strain evidence="3 4">KC712</strain>
    </source>
</reference>